<dbReference type="Gene3D" id="3.40.50.2000">
    <property type="entry name" value="Glycogen Phosphorylase B"/>
    <property type="match status" value="3"/>
</dbReference>
<dbReference type="InterPro" id="IPR010610">
    <property type="entry name" value="EryCIII-like_C"/>
</dbReference>
<keyword evidence="5" id="KW-1185">Reference proteome</keyword>
<feature type="domain" description="Erythromycin biosynthesis protein CIII-like C-terminal" evidence="2">
    <location>
        <begin position="193"/>
        <end position="323"/>
    </location>
</feature>
<sequence>MRVLVTTAAVPARLYNLVPLGWALRTTGHELCVASLPGLAPVTKRSGLTAVETGGEPVSAPVNDHMLADLVEFAKVWRPDLVVWDADTFEGPLAATSLGVPHVRVLSTPDNAGPRWQQSREHPFADRLGEFVLGHATVDPTPACFRFPVDVGYRPVRYVPYDGVAVYPAWLQKKPRRPRVAVALERPSASTAVFAALANLDVDVIATLDTRRIPPEARIADNIRLLDHLSLNVLLPGCSAVVHDGDMKAISTAVVHGVPQLGMAGDMTEIEKCGAGLAADAESLPGQVARLLADESIKDGAAALRAEMLGRPSPQDIVPELVGLA</sequence>
<name>A0ABX2F5F6_9PSEU</name>
<accession>A0ABX2F5F6</accession>
<dbReference type="InterPro" id="IPR048284">
    <property type="entry name" value="EryCIII-like_N"/>
</dbReference>
<dbReference type="Proteomes" id="UP000763557">
    <property type="component" value="Unassembled WGS sequence"/>
</dbReference>
<proteinExistence type="predicted"/>
<evidence type="ECO:0000259" key="2">
    <source>
        <dbReference type="Pfam" id="PF06722"/>
    </source>
</evidence>
<feature type="domain" description="Erythromycin biosynthesis protein CIII-like N-terminal" evidence="3">
    <location>
        <begin position="61"/>
        <end position="184"/>
    </location>
</feature>
<dbReference type="InterPro" id="IPR002213">
    <property type="entry name" value="UDP_glucos_trans"/>
</dbReference>
<evidence type="ECO:0000259" key="3">
    <source>
        <dbReference type="Pfam" id="PF21036"/>
    </source>
</evidence>
<dbReference type="Pfam" id="PF06722">
    <property type="entry name" value="EryCIII-like_C"/>
    <property type="match status" value="1"/>
</dbReference>
<evidence type="ECO:0000313" key="4">
    <source>
        <dbReference type="EMBL" id="NRN66574.1"/>
    </source>
</evidence>
<dbReference type="SUPFAM" id="SSF53756">
    <property type="entry name" value="UDP-Glycosyltransferase/glycogen phosphorylase"/>
    <property type="match status" value="1"/>
</dbReference>
<protein>
    <submittedName>
        <fullName evidence="4">Glycosyltransferase DesVII</fullName>
    </submittedName>
</protein>
<comment type="caution">
    <text evidence="4">The sequence shown here is derived from an EMBL/GenBank/DDBJ whole genome shotgun (WGS) entry which is preliminary data.</text>
</comment>
<dbReference type="CDD" id="cd03784">
    <property type="entry name" value="GT1_Gtf-like"/>
    <property type="match status" value="1"/>
</dbReference>
<dbReference type="RefSeq" id="WP_173132804.1">
    <property type="nucleotide sequence ID" value="NZ_CBCSGW010000003.1"/>
</dbReference>
<evidence type="ECO:0000313" key="5">
    <source>
        <dbReference type="Proteomes" id="UP000763557"/>
    </source>
</evidence>
<keyword evidence="1" id="KW-0808">Transferase</keyword>
<dbReference type="Pfam" id="PF21036">
    <property type="entry name" value="EryCIII-like_N"/>
    <property type="match status" value="1"/>
</dbReference>
<dbReference type="EMBL" id="JAAATY010000010">
    <property type="protein sequence ID" value="NRN66574.1"/>
    <property type="molecule type" value="Genomic_DNA"/>
</dbReference>
<reference evidence="4 5" key="1">
    <citation type="submission" date="2020-01" db="EMBL/GenBank/DDBJ databases">
        <title>Kibdelosporangium persica a novel Actinomycetes from a hot desert in Iran.</title>
        <authorList>
            <person name="Safaei N."/>
            <person name="Zaburannyi N."/>
            <person name="Mueller R."/>
            <person name="Wink J."/>
        </authorList>
    </citation>
    <scope>NUCLEOTIDE SEQUENCE [LARGE SCALE GENOMIC DNA]</scope>
    <source>
        <strain evidence="4 5">4NS15</strain>
    </source>
</reference>
<gene>
    <name evidence="4" type="ORF">GC106_37990</name>
</gene>
<organism evidence="4 5">
    <name type="scientific">Kibdelosporangium persicum</name>
    <dbReference type="NCBI Taxonomy" id="2698649"/>
    <lineage>
        <taxon>Bacteria</taxon>
        <taxon>Bacillati</taxon>
        <taxon>Actinomycetota</taxon>
        <taxon>Actinomycetes</taxon>
        <taxon>Pseudonocardiales</taxon>
        <taxon>Pseudonocardiaceae</taxon>
        <taxon>Kibdelosporangium</taxon>
    </lineage>
</organism>
<evidence type="ECO:0000256" key="1">
    <source>
        <dbReference type="ARBA" id="ARBA00022679"/>
    </source>
</evidence>